<dbReference type="PANTHER" id="PTHR21411:SF0">
    <property type="entry name" value="REGULATORY PROTEIN ZESTE"/>
    <property type="match status" value="1"/>
</dbReference>
<keyword evidence="6" id="KW-0175">Coiled coil</keyword>
<feature type="domain" description="Myb/SANT-like DNA-binding" evidence="8">
    <location>
        <begin position="9"/>
        <end position="81"/>
    </location>
</feature>
<evidence type="ECO:0000256" key="7">
    <source>
        <dbReference type="SAM" id="MobiDB-lite"/>
    </source>
</evidence>
<gene>
    <name evidence="9" type="ORF">TCMB3V08_LOCUS9389</name>
</gene>
<sequence length="375" mass="42243">MSEKTRNPPLSEEERIYLLEQIVKFPILESKKSDVGTLAAKKRAWMEITRIFNSNANFQKRTLIQLRKYWENVKAKRKKQLGEEIRDLMSTGGGPHNPCEPSCPEVEMAAPQLNYHLGYHWDGDAVAMKEAAAKRQKISVPEVTAALMSTSSAITGTSGLENLHTGIATSSSASEPLLVSTPSLQVLSSLLNTFPKIQLRSSTAPPPSSSQPHSVLPLPPQPPSPPSQSPSSPPQLPSSPQPPPTTPNITEHWVIERIALIHEAREKMWLQGDKELHCERLAEAQLNRQAAEKRLQQVEKSQQQSDELHRLEMERLHVKLKFETQQMELKLRHQEDMQSQALQAAKDQHEQESRIREVQLRKLLGLPDINQDNNL</sequence>
<dbReference type="AlphaFoldDB" id="A0A7R9JCL9"/>
<evidence type="ECO:0000256" key="3">
    <source>
        <dbReference type="ARBA" id="ARBA00023015"/>
    </source>
</evidence>
<evidence type="ECO:0000256" key="6">
    <source>
        <dbReference type="SAM" id="Coils"/>
    </source>
</evidence>
<comment type="function">
    <text evidence="5">Involved in transvection phenomena (= synapsis-dependent gene expression), where the synaptic pairing of chromosomes carrying genes with which zeste interacts influences the expression of these genes. Zeste binds to DNA and stimulates transcription from a nearby promoter.</text>
</comment>
<dbReference type="Pfam" id="PF13873">
    <property type="entry name" value="Myb_DNA-bind_5"/>
    <property type="match status" value="1"/>
</dbReference>
<feature type="region of interest" description="Disordered" evidence="7">
    <location>
        <begin position="199"/>
        <end position="248"/>
    </location>
</feature>
<keyword evidence="4" id="KW-0804">Transcription</keyword>
<feature type="compositionally biased region" description="Pro residues" evidence="7">
    <location>
        <begin position="217"/>
        <end position="246"/>
    </location>
</feature>
<protein>
    <recommendedName>
        <fullName evidence="2">Regulatory protein zeste</fullName>
    </recommendedName>
</protein>
<accession>A0A7R9JCL9</accession>
<evidence type="ECO:0000256" key="4">
    <source>
        <dbReference type="ARBA" id="ARBA00023163"/>
    </source>
</evidence>
<dbReference type="PANTHER" id="PTHR21411">
    <property type="entry name" value="APONTIC"/>
    <property type="match status" value="1"/>
</dbReference>
<comment type="subunit">
    <text evidence="1">Self-associates forming complexes of several hundred monomers.</text>
</comment>
<evidence type="ECO:0000256" key="5">
    <source>
        <dbReference type="ARBA" id="ARBA00025466"/>
    </source>
</evidence>
<evidence type="ECO:0000313" key="9">
    <source>
        <dbReference type="EMBL" id="CAD7576828.1"/>
    </source>
</evidence>
<dbReference type="EMBL" id="OE184734">
    <property type="protein sequence ID" value="CAD7576828.1"/>
    <property type="molecule type" value="Genomic_DNA"/>
</dbReference>
<evidence type="ECO:0000256" key="2">
    <source>
        <dbReference type="ARBA" id="ARBA00016807"/>
    </source>
</evidence>
<feature type="coiled-coil region" evidence="6">
    <location>
        <begin position="274"/>
        <end position="308"/>
    </location>
</feature>
<evidence type="ECO:0000256" key="1">
    <source>
        <dbReference type="ARBA" id="ARBA00011764"/>
    </source>
</evidence>
<keyword evidence="3" id="KW-0805">Transcription regulation</keyword>
<organism evidence="9">
    <name type="scientific">Timema californicum</name>
    <name type="common">California timema</name>
    <name type="synonym">Walking stick</name>
    <dbReference type="NCBI Taxonomy" id="61474"/>
    <lineage>
        <taxon>Eukaryota</taxon>
        <taxon>Metazoa</taxon>
        <taxon>Ecdysozoa</taxon>
        <taxon>Arthropoda</taxon>
        <taxon>Hexapoda</taxon>
        <taxon>Insecta</taxon>
        <taxon>Pterygota</taxon>
        <taxon>Neoptera</taxon>
        <taxon>Polyneoptera</taxon>
        <taxon>Phasmatodea</taxon>
        <taxon>Timematodea</taxon>
        <taxon>Timematoidea</taxon>
        <taxon>Timematidae</taxon>
        <taxon>Timema</taxon>
    </lineage>
</organism>
<proteinExistence type="predicted"/>
<evidence type="ECO:0000259" key="8">
    <source>
        <dbReference type="Pfam" id="PF13873"/>
    </source>
</evidence>
<name>A0A7R9JCL9_TIMCA</name>
<dbReference type="InterPro" id="IPR028002">
    <property type="entry name" value="Myb_DNA-bind_5"/>
</dbReference>
<reference evidence="9" key="1">
    <citation type="submission" date="2020-11" db="EMBL/GenBank/DDBJ databases">
        <authorList>
            <person name="Tran Van P."/>
        </authorList>
    </citation>
    <scope>NUCLEOTIDE SEQUENCE</scope>
</reference>